<dbReference type="PANTHER" id="PTHR33434">
    <property type="entry name" value="DEGV DOMAIN-CONTAINING PROTEIN DR_1986-RELATED"/>
    <property type="match status" value="1"/>
</dbReference>
<keyword evidence="1" id="KW-0446">Lipid-binding</keyword>
<dbReference type="NCBIfam" id="TIGR00762">
    <property type="entry name" value="DegV"/>
    <property type="match status" value="1"/>
</dbReference>
<dbReference type="RefSeq" id="WP_262095446.1">
    <property type="nucleotide sequence ID" value="NZ_JAOEGN010000002.1"/>
</dbReference>
<dbReference type="EMBL" id="JAOEGN010000002">
    <property type="protein sequence ID" value="MCU0104226.1"/>
    <property type="molecule type" value="Genomic_DNA"/>
</dbReference>
<sequence>MSKIGIMVCGNSGVDYLKLNYPVKVIHSTLSLGGKEYEDFVDITADDFYTTVVNNPDIAISTSQTPTGKIAEVYEAFVEEGYTDVIAITISSKLSGTYQGAVLAASMVEGINVHVVDSRSVSQGEVYLVLEAIEMIRAGKTAKQIAERLEKLRENIKIYVLVDTLKYLVKNGRLSATSGFLGTLLKIKPLLHVLPEGTLVPLEKIRTTSKARERLLEILLSDIENKQVDIFIAYTNNKEDAEGIKQLILQKRNDVKVELVPLTPVVGAHAGPGTLGVGYIVR</sequence>
<name>A0ABT2PTF3_9MOLU</name>
<dbReference type="SUPFAM" id="SSF82549">
    <property type="entry name" value="DAK1/DegV-like"/>
    <property type="match status" value="1"/>
</dbReference>
<dbReference type="Gene3D" id="3.40.50.10170">
    <property type="match status" value="1"/>
</dbReference>
<reference evidence="3" key="1">
    <citation type="submission" date="2023-07" db="EMBL/GenBank/DDBJ databases">
        <title>Novel Mycoplasma species identified in domestic and wild animals.</title>
        <authorList>
            <person name="Volokhov D.V."/>
            <person name="Furtak V.A."/>
            <person name="Zagorodnyaya T.A."/>
        </authorList>
    </citation>
    <scope>NUCLEOTIDE SEQUENCE [LARGE SCALE GENOMIC DNA]</scope>
    <source>
        <strain evidence="3">92-19</strain>
    </source>
</reference>
<evidence type="ECO:0000313" key="3">
    <source>
        <dbReference type="Proteomes" id="UP001209076"/>
    </source>
</evidence>
<gene>
    <name evidence="2" type="ORF">N7603_00990</name>
</gene>
<dbReference type="Gene3D" id="3.30.1180.10">
    <property type="match status" value="1"/>
</dbReference>
<proteinExistence type="predicted"/>
<protein>
    <submittedName>
        <fullName evidence="2">DegV family protein</fullName>
    </submittedName>
</protein>
<evidence type="ECO:0000313" key="2">
    <source>
        <dbReference type="EMBL" id="MCU0104226.1"/>
    </source>
</evidence>
<dbReference type="InterPro" id="IPR050270">
    <property type="entry name" value="DegV_domain_contain"/>
</dbReference>
<organism evidence="2 3">
    <name type="scientific">Paracholeplasma vituli</name>
    <dbReference type="NCBI Taxonomy" id="69473"/>
    <lineage>
        <taxon>Bacteria</taxon>
        <taxon>Bacillati</taxon>
        <taxon>Mycoplasmatota</taxon>
        <taxon>Mollicutes</taxon>
        <taxon>Acholeplasmatales</taxon>
        <taxon>Acholeplasmataceae</taxon>
        <taxon>Paracholeplasma</taxon>
    </lineage>
</organism>
<dbReference type="InterPro" id="IPR043168">
    <property type="entry name" value="DegV_C"/>
</dbReference>
<keyword evidence="3" id="KW-1185">Reference proteome</keyword>
<accession>A0ABT2PTF3</accession>
<dbReference type="Pfam" id="PF02645">
    <property type="entry name" value="DegV"/>
    <property type="match status" value="1"/>
</dbReference>
<evidence type="ECO:0000256" key="1">
    <source>
        <dbReference type="ARBA" id="ARBA00023121"/>
    </source>
</evidence>
<comment type="caution">
    <text evidence="2">The sequence shown here is derived from an EMBL/GenBank/DDBJ whole genome shotgun (WGS) entry which is preliminary data.</text>
</comment>
<dbReference type="PROSITE" id="PS51482">
    <property type="entry name" value="DEGV"/>
    <property type="match status" value="1"/>
</dbReference>
<dbReference type="Proteomes" id="UP001209076">
    <property type="component" value="Unassembled WGS sequence"/>
</dbReference>
<dbReference type="PANTHER" id="PTHR33434:SF2">
    <property type="entry name" value="FATTY ACID-BINDING PROTEIN TM_1468"/>
    <property type="match status" value="1"/>
</dbReference>
<dbReference type="InterPro" id="IPR003797">
    <property type="entry name" value="DegV"/>
</dbReference>